<dbReference type="AlphaFoldDB" id="A0A9X0EHE4"/>
<dbReference type="OrthoDB" id="6887811at2"/>
<dbReference type="EMBL" id="JRMB01000001">
    <property type="protein sequence ID" value="KGF65840.1"/>
    <property type="molecule type" value="Genomic_DNA"/>
</dbReference>
<keyword evidence="5" id="KW-1185">Reference proteome</keyword>
<protein>
    <submittedName>
        <fullName evidence="2">Uncharacterized protein</fullName>
    </submittedName>
</protein>
<evidence type="ECO:0000313" key="2">
    <source>
        <dbReference type="EMBL" id="KGF65840.1"/>
    </source>
</evidence>
<evidence type="ECO:0000256" key="1">
    <source>
        <dbReference type="SAM" id="MobiDB-lite"/>
    </source>
</evidence>
<name>A0A9X0EHE4_9PSED</name>
<dbReference type="EMBL" id="JACYNP010000015">
    <property type="protein sequence ID" value="MBD8124286.1"/>
    <property type="molecule type" value="Genomic_DNA"/>
</dbReference>
<proteinExistence type="predicted"/>
<dbReference type="RefSeq" id="WP_037011298.1">
    <property type="nucleotide sequence ID" value="NZ_JACYNP010000015.1"/>
</dbReference>
<sequence length="122" mass="14371">MNTFIPLDKVESIDLQDYHEVWLTTSETWPQDPATVHRKCLWRQEREMTQDVEIDGVYFENLPHLWLRVDDLDDQHDIDTVIEKLKGRIAALGLKGEFYPPELPTTSVPHKDEDEINKDLRS</sequence>
<comment type="caution">
    <text evidence="2">The sequence shown here is derived from an EMBL/GenBank/DDBJ whole genome shotgun (WGS) entry which is preliminary data.</text>
</comment>
<reference evidence="3 5" key="2">
    <citation type="journal article" date="2020" name="FEMS Microbiol. Ecol.">
        <title>Temporal dynamics of bacterial communities during seed development and maturation.</title>
        <authorList>
            <person name="Chesneau G."/>
            <person name="Torres-Cortes G."/>
            <person name="Briand M."/>
            <person name="Darrasse A."/>
            <person name="Preveaux A."/>
            <person name="Marais C."/>
            <person name="Jacques M.A."/>
            <person name="Shade A."/>
            <person name="Barret M."/>
        </authorList>
    </citation>
    <scope>NUCLEOTIDE SEQUENCE [LARGE SCALE GENOMIC DNA]</scope>
    <source>
        <strain evidence="3 5">CFBP13723</strain>
    </source>
</reference>
<dbReference type="Proteomes" id="UP000625247">
    <property type="component" value="Unassembled WGS sequence"/>
</dbReference>
<organism evidence="2 4">
    <name type="scientific">Pseudomonas lutea</name>
    <dbReference type="NCBI Taxonomy" id="243924"/>
    <lineage>
        <taxon>Bacteria</taxon>
        <taxon>Pseudomonadati</taxon>
        <taxon>Pseudomonadota</taxon>
        <taxon>Gammaproteobacteria</taxon>
        <taxon>Pseudomonadales</taxon>
        <taxon>Pseudomonadaceae</taxon>
        <taxon>Pseudomonas</taxon>
    </lineage>
</organism>
<dbReference type="Proteomes" id="UP000029719">
    <property type="component" value="Unassembled WGS sequence"/>
</dbReference>
<feature type="compositionally biased region" description="Basic and acidic residues" evidence="1">
    <location>
        <begin position="109"/>
        <end position="122"/>
    </location>
</feature>
<reference evidence="2 4" key="1">
    <citation type="submission" date="2014-09" db="EMBL/GenBank/DDBJ databases">
        <title>Genome sequence of Pseudomonas lutea strain DSM 17257T.</title>
        <authorList>
            <person name="Kwak Y."/>
            <person name="Shin J.-H."/>
        </authorList>
    </citation>
    <scope>NUCLEOTIDE SEQUENCE [LARGE SCALE GENOMIC DNA]</scope>
    <source>
        <strain evidence="2 4">DSM 17257</strain>
    </source>
</reference>
<evidence type="ECO:0000313" key="3">
    <source>
        <dbReference type="EMBL" id="MBD8124286.1"/>
    </source>
</evidence>
<gene>
    <name evidence="3" type="ORF">IFT62_24070</name>
    <name evidence="2" type="ORF">LT42_07990</name>
</gene>
<evidence type="ECO:0000313" key="4">
    <source>
        <dbReference type="Proteomes" id="UP000029719"/>
    </source>
</evidence>
<feature type="region of interest" description="Disordered" evidence="1">
    <location>
        <begin position="101"/>
        <end position="122"/>
    </location>
</feature>
<accession>A0A9X0EHE4</accession>
<evidence type="ECO:0000313" key="5">
    <source>
        <dbReference type="Proteomes" id="UP000625247"/>
    </source>
</evidence>